<dbReference type="eggNOG" id="COG4264">
    <property type="taxonomic scope" value="Bacteria"/>
</dbReference>
<dbReference type="KEGG" id="lep:Lepto7376_4149"/>
<dbReference type="RefSeq" id="WP_015135993.1">
    <property type="nucleotide sequence ID" value="NC_019683.1"/>
</dbReference>
<organism evidence="5">
    <name type="scientific">[Leptolyngbya] sp. PCC 7376</name>
    <dbReference type="NCBI Taxonomy" id="111781"/>
    <lineage>
        <taxon>Bacteria</taxon>
        <taxon>Bacillati</taxon>
        <taxon>Cyanobacteriota</taxon>
        <taxon>Cyanophyceae</taxon>
        <taxon>Oscillatoriophycideae</taxon>
        <taxon>Chroococcales</taxon>
        <taxon>Geminocystaceae</taxon>
        <taxon>Picosynechococcus</taxon>
    </lineage>
</organism>
<comment type="pathway">
    <text evidence="1">Siderophore biosynthesis.</text>
</comment>
<dbReference type="InterPro" id="IPR007310">
    <property type="entry name" value="Aerobactin_biosyn_IucA/IucC_N"/>
</dbReference>
<dbReference type="PANTHER" id="PTHR34384:SF5">
    <property type="entry name" value="L-2,3-DIAMINOPROPANOATE--CITRATE LIGASE"/>
    <property type="match status" value="1"/>
</dbReference>
<dbReference type="GO" id="GO:0016881">
    <property type="term" value="F:acid-amino acid ligase activity"/>
    <property type="evidence" value="ECO:0007669"/>
    <property type="project" value="UniProtKB-ARBA"/>
</dbReference>
<evidence type="ECO:0000313" key="5">
    <source>
        <dbReference type="EMBL" id="AFY40274.1"/>
    </source>
</evidence>
<reference evidence="5" key="1">
    <citation type="submission" date="2012-04" db="EMBL/GenBank/DDBJ databases">
        <title>Finished genome of Leptolyngbya sp. PCC 7376.</title>
        <authorList>
            <consortium name="US DOE Joint Genome Institute"/>
            <person name="Gugger M."/>
            <person name="Coursin T."/>
            <person name="Rippka R."/>
            <person name="Tandeau De Marsac N."/>
            <person name="Huntemann M."/>
            <person name="Wei C.-L."/>
            <person name="Han J."/>
            <person name="Detter J.C."/>
            <person name="Han C."/>
            <person name="Tapia R."/>
            <person name="Teshima H."/>
            <person name="Chen A."/>
            <person name="Krypides N."/>
            <person name="Mavromatis K."/>
            <person name="Markowitz V."/>
            <person name="Szeto E."/>
            <person name="Ivanova N."/>
            <person name="Mikhailova N."/>
            <person name="Pagani I."/>
            <person name="Pati A."/>
            <person name="Goodwin L."/>
            <person name="Peters L."/>
            <person name="Pitluck S."/>
            <person name="Woyke T."/>
            <person name="Kerfeld C."/>
        </authorList>
    </citation>
    <scope>NUCLEOTIDE SEQUENCE [LARGE SCALE GENOMIC DNA]</scope>
</reference>
<dbReference type="Pfam" id="PF04183">
    <property type="entry name" value="IucA_IucC"/>
    <property type="match status" value="1"/>
</dbReference>
<dbReference type="InterPro" id="IPR037455">
    <property type="entry name" value="LucA/IucC-like"/>
</dbReference>
<dbReference type="STRING" id="111781.Lepto7376_4149"/>
<dbReference type="PANTHER" id="PTHR34384">
    <property type="entry name" value="L-2,3-DIAMINOPROPANOATE--CITRATE LIGASE"/>
    <property type="match status" value="1"/>
</dbReference>
<name>K9Q581_9CHRO</name>
<comment type="similarity">
    <text evidence="2">Belongs to the IucA/IucC family.</text>
</comment>
<dbReference type="EMBL" id="CP003946">
    <property type="protein sequence ID" value="AFY40274.1"/>
    <property type="molecule type" value="Genomic_DNA"/>
</dbReference>
<accession>K9Q581</accession>
<dbReference type="InterPro" id="IPR022770">
    <property type="entry name" value="IucA/IucC-like_C"/>
</dbReference>
<dbReference type="HOGENOM" id="CLU_018283_0_0_3"/>
<dbReference type="OrthoDB" id="2989563at2"/>
<dbReference type="AlphaFoldDB" id="K9Q581"/>
<proteinExistence type="inferred from homology"/>
<feature type="domain" description="Aerobactin siderophore biosynthesis IucA/IucC N-terminal" evidence="3">
    <location>
        <begin position="150"/>
        <end position="394"/>
    </location>
</feature>
<protein>
    <submittedName>
        <fullName evidence="5">IucA/IucC family protein</fullName>
    </submittedName>
</protein>
<sequence>MNSRQIAEAATIQSFLNCYLRETGNFKSLAADDPLTLQLKERTNAKSAIICPLAQQNIEILVGVKYWSLSDRHIFTFPLFYKCAARDQLLELDYLTLSTLLLKELSLSMGSTEPYDELIERVIQSCNNIQQFVEARQPKASELYEFKRNFGETEQSLVLGHHLHPTPKSRQGFLSQEMTDYSPETEGEFSLHYFRAHKSIIIEGSTLEESATELIKTELRNDDAVSEAFKATYCGNDDYALVPVHPWQGRWLLHSEKVQNLIGKELLEDLGQQGRKFKPTSSVRTVYNADARFMVKLSLNIKITNSVRANLFKELERGLEVNQIFSSTIGKDLRFHFPNFEVIRDPAYITIPLDGKESGFATILRANPFQTKAKQIDNLNTDSESDASCLIGLCQDALDGSGSRLANIIRTLATQENRSTEKVSIDWFKQYLSLSVKPMLWMYFTYGIALEAHQQNSVLELKDGYPKCFHYRDNQGYYYRESFSDKLNGILEGISQKSETFCPDEVIDECLVYYVFINNVFGIINALGVAELVDENLLLRELNILLAEFADFNLAGSKLLDNLQSETFRTKANLLTRFNNMDELVGSVATQSVYVNIQNPLHTVKTMAKEEAYA</sequence>
<gene>
    <name evidence="5" type="ORF">Lepto7376_4149</name>
</gene>
<dbReference type="Gene3D" id="6.10.250.3370">
    <property type="match status" value="1"/>
</dbReference>
<dbReference type="GO" id="GO:0019290">
    <property type="term" value="P:siderophore biosynthetic process"/>
    <property type="evidence" value="ECO:0007669"/>
    <property type="project" value="InterPro"/>
</dbReference>
<feature type="domain" description="Aerobactin siderophore biosynthesis IucA/IucC-like C-terminal" evidence="4">
    <location>
        <begin position="426"/>
        <end position="584"/>
    </location>
</feature>
<dbReference type="PATRIC" id="fig|111781.3.peg.4689"/>
<evidence type="ECO:0000256" key="1">
    <source>
        <dbReference type="ARBA" id="ARBA00004924"/>
    </source>
</evidence>
<evidence type="ECO:0000256" key="2">
    <source>
        <dbReference type="ARBA" id="ARBA00007832"/>
    </source>
</evidence>
<evidence type="ECO:0000259" key="3">
    <source>
        <dbReference type="Pfam" id="PF04183"/>
    </source>
</evidence>
<dbReference type="Pfam" id="PF06276">
    <property type="entry name" value="FhuF"/>
    <property type="match status" value="1"/>
</dbReference>
<dbReference type="Gene3D" id="1.10.510.40">
    <property type="match status" value="1"/>
</dbReference>
<evidence type="ECO:0000259" key="4">
    <source>
        <dbReference type="Pfam" id="PF06276"/>
    </source>
</evidence>